<dbReference type="CDD" id="cd13544">
    <property type="entry name" value="PBP2_Fbp_like_1"/>
    <property type="match status" value="1"/>
</dbReference>
<dbReference type="Gene3D" id="3.40.190.10">
    <property type="entry name" value="Periplasmic binding protein-like II"/>
    <property type="match status" value="2"/>
</dbReference>
<accession>A0A9W5X5U9</accession>
<reference evidence="3" key="2">
    <citation type="submission" date="2020-09" db="EMBL/GenBank/DDBJ databases">
        <authorList>
            <person name="Sun Q."/>
            <person name="Zhou Y."/>
        </authorList>
    </citation>
    <scope>NUCLEOTIDE SEQUENCE</scope>
    <source>
        <strain evidence="3">CGMCC 1.15454</strain>
    </source>
</reference>
<protein>
    <submittedName>
        <fullName evidence="3">2-aminoethylphosphonate ABC transporter substrate-binding protein</fullName>
    </submittedName>
</protein>
<dbReference type="SUPFAM" id="SSF53850">
    <property type="entry name" value="Periplasmic binding protein-like II"/>
    <property type="match status" value="1"/>
</dbReference>
<comment type="caution">
    <text evidence="3">The sequence shown here is derived from an EMBL/GenBank/DDBJ whole genome shotgun (WGS) entry which is preliminary data.</text>
</comment>
<dbReference type="InterPro" id="IPR026045">
    <property type="entry name" value="Ferric-bd"/>
</dbReference>
<evidence type="ECO:0000313" key="3">
    <source>
        <dbReference type="EMBL" id="GGB45622.1"/>
    </source>
</evidence>
<feature type="signal peptide" evidence="2">
    <location>
        <begin position="1"/>
        <end position="26"/>
    </location>
</feature>
<proteinExistence type="predicted"/>
<evidence type="ECO:0000256" key="2">
    <source>
        <dbReference type="SAM" id="SignalP"/>
    </source>
</evidence>
<dbReference type="GO" id="GO:0030975">
    <property type="term" value="F:thiamine binding"/>
    <property type="evidence" value="ECO:0007669"/>
    <property type="project" value="TreeGrafter"/>
</dbReference>
<dbReference type="Pfam" id="PF13343">
    <property type="entry name" value="SBP_bac_6"/>
    <property type="match status" value="1"/>
</dbReference>
<evidence type="ECO:0000313" key="4">
    <source>
        <dbReference type="Proteomes" id="UP000621492"/>
    </source>
</evidence>
<sequence>MKKYLLPFLFLALGLIISACGGSGNAKDSKGEIDVYTHNDSEEMQDFVKGLKDETGIDVNVLRLSSGEGWSRMKSEAPDFGADMQWGMLHSIALKAEKEDFLEPYDSPTWEDVPDEFKDEDGKWYGWSYWFNLLAINTDILEEKGLDKPESWEDLLDPQYKGEIVLPDPGTSGTAYLFVSTIMQIMGEDEGWDYLEKLDENVGQYVKSGDAPAQMVAQGEYAIGITWDQAVYNRIEEGYPLEAVIPEEGVGYDLDVVWMFKNTENRELVEEVIDYIGSEKGMKKSAAHRSMVTKPGIEGTVENVEDYLIDYDAVWAEKNRDRIMKEWRDNFS</sequence>
<keyword evidence="4" id="KW-1185">Reference proteome</keyword>
<organism evidence="3 4">
    <name type="scientific">Lentibacillus populi</name>
    <dbReference type="NCBI Taxonomy" id="1827502"/>
    <lineage>
        <taxon>Bacteria</taxon>
        <taxon>Bacillati</taxon>
        <taxon>Bacillota</taxon>
        <taxon>Bacilli</taxon>
        <taxon>Bacillales</taxon>
        <taxon>Bacillaceae</taxon>
        <taxon>Lentibacillus</taxon>
    </lineage>
</organism>
<dbReference type="PIRSF" id="PIRSF002825">
    <property type="entry name" value="CfbpA"/>
    <property type="match status" value="1"/>
</dbReference>
<reference evidence="3" key="1">
    <citation type="journal article" date="2014" name="Int. J. Syst. Evol. Microbiol.">
        <title>Complete genome sequence of Corynebacterium casei LMG S-19264T (=DSM 44701T), isolated from a smear-ripened cheese.</title>
        <authorList>
            <consortium name="US DOE Joint Genome Institute (JGI-PGF)"/>
            <person name="Walter F."/>
            <person name="Albersmeier A."/>
            <person name="Kalinowski J."/>
            <person name="Ruckert C."/>
        </authorList>
    </citation>
    <scope>NUCLEOTIDE SEQUENCE</scope>
    <source>
        <strain evidence="3">CGMCC 1.15454</strain>
    </source>
</reference>
<dbReference type="AlphaFoldDB" id="A0A9W5X5U9"/>
<dbReference type="GO" id="GO:0030288">
    <property type="term" value="C:outer membrane-bounded periplasmic space"/>
    <property type="evidence" value="ECO:0007669"/>
    <property type="project" value="TreeGrafter"/>
</dbReference>
<dbReference type="PROSITE" id="PS51257">
    <property type="entry name" value="PROKAR_LIPOPROTEIN"/>
    <property type="match status" value="1"/>
</dbReference>
<gene>
    <name evidence="3" type="ORF">GCM10011409_23990</name>
</gene>
<keyword evidence="1 2" id="KW-0732">Signal</keyword>
<dbReference type="GO" id="GO:0015888">
    <property type="term" value="P:thiamine transport"/>
    <property type="evidence" value="ECO:0007669"/>
    <property type="project" value="TreeGrafter"/>
</dbReference>
<name>A0A9W5X5U9_9BACI</name>
<dbReference type="PANTHER" id="PTHR30006">
    <property type="entry name" value="THIAMINE-BINDING PERIPLASMIC PROTEIN-RELATED"/>
    <property type="match status" value="1"/>
</dbReference>
<dbReference type="PANTHER" id="PTHR30006:SF2">
    <property type="entry name" value="ABC TRANSPORTER SUBSTRATE-BINDING PROTEIN"/>
    <property type="match status" value="1"/>
</dbReference>
<dbReference type="EMBL" id="BMJD01000018">
    <property type="protein sequence ID" value="GGB45622.1"/>
    <property type="molecule type" value="Genomic_DNA"/>
</dbReference>
<evidence type="ECO:0000256" key="1">
    <source>
        <dbReference type="ARBA" id="ARBA00022729"/>
    </source>
</evidence>
<feature type="chain" id="PRO_5040792173" evidence="2">
    <location>
        <begin position="27"/>
        <end position="332"/>
    </location>
</feature>
<dbReference type="GO" id="GO:0030976">
    <property type="term" value="F:thiamine pyrophosphate binding"/>
    <property type="evidence" value="ECO:0007669"/>
    <property type="project" value="TreeGrafter"/>
</dbReference>
<dbReference type="RefSeq" id="WP_188725239.1">
    <property type="nucleotide sequence ID" value="NZ_BMJD01000018.1"/>
</dbReference>
<dbReference type="Proteomes" id="UP000621492">
    <property type="component" value="Unassembled WGS sequence"/>
</dbReference>